<dbReference type="KEGG" id="rsz:108834948"/>
<proteinExistence type="predicted"/>
<reference evidence="3" key="2">
    <citation type="submission" date="2025-08" db="UniProtKB">
        <authorList>
            <consortium name="RefSeq"/>
        </authorList>
    </citation>
    <scope>IDENTIFICATION</scope>
    <source>
        <tissue evidence="3">Leaf</tissue>
    </source>
</reference>
<dbReference type="RefSeq" id="XP_018463764.1">
    <property type="nucleotide sequence ID" value="XM_018608262.1"/>
</dbReference>
<evidence type="ECO:0000313" key="2">
    <source>
        <dbReference type="Proteomes" id="UP000504610"/>
    </source>
</evidence>
<accession>A0A6J0LVE1</accession>
<keyword evidence="2" id="KW-1185">Reference proteome</keyword>
<feature type="signal peptide" evidence="1">
    <location>
        <begin position="1"/>
        <end position="25"/>
    </location>
</feature>
<name>A0A6J0LVE1_RAPSA</name>
<dbReference type="GeneID" id="108834948"/>
<reference evidence="2" key="1">
    <citation type="journal article" date="2019" name="Database">
        <title>The radish genome database (RadishGD): an integrated information resource for radish genomics.</title>
        <authorList>
            <person name="Yu H.J."/>
            <person name="Baek S."/>
            <person name="Lee Y.J."/>
            <person name="Cho A."/>
            <person name="Mun J.H."/>
        </authorList>
    </citation>
    <scope>NUCLEOTIDE SEQUENCE [LARGE SCALE GENOMIC DNA]</scope>
    <source>
        <strain evidence="2">cv. WK10039</strain>
    </source>
</reference>
<dbReference type="AlphaFoldDB" id="A0A6J0LVE1"/>
<feature type="chain" id="PRO_5026990909" evidence="1">
    <location>
        <begin position="26"/>
        <end position="72"/>
    </location>
</feature>
<organism evidence="2 3">
    <name type="scientific">Raphanus sativus</name>
    <name type="common">Radish</name>
    <name type="synonym">Raphanus raphanistrum var. sativus</name>
    <dbReference type="NCBI Taxonomy" id="3726"/>
    <lineage>
        <taxon>Eukaryota</taxon>
        <taxon>Viridiplantae</taxon>
        <taxon>Streptophyta</taxon>
        <taxon>Embryophyta</taxon>
        <taxon>Tracheophyta</taxon>
        <taxon>Spermatophyta</taxon>
        <taxon>Magnoliopsida</taxon>
        <taxon>eudicotyledons</taxon>
        <taxon>Gunneridae</taxon>
        <taxon>Pentapetalae</taxon>
        <taxon>rosids</taxon>
        <taxon>malvids</taxon>
        <taxon>Brassicales</taxon>
        <taxon>Brassicaceae</taxon>
        <taxon>Brassiceae</taxon>
        <taxon>Raphanus</taxon>
    </lineage>
</organism>
<keyword evidence="1" id="KW-0732">Signal</keyword>
<sequence>MASNKFAFFLVLCLCVLSTAEFGKAKLSFGKECPDPDGKDINMECFNYCVALGFLGGSCHGYKHHFICDCYN</sequence>
<dbReference type="Proteomes" id="UP000504610">
    <property type="component" value="Chromosome 1"/>
</dbReference>
<evidence type="ECO:0000256" key="1">
    <source>
        <dbReference type="SAM" id="SignalP"/>
    </source>
</evidence>
<gene>
    <name evidence="3" type="primary">LOC108834948</name>
</gene>
<evidence type="ECO:0000313" key="3">
    <source>
        <dbReference type="RefSeq" id="XP_018463764.1"/>
    </source>
</evidence>
<protein>
    <submittedName>
        <fullName evidence="3">Defensin-like protein 34</fullName>
    </submittedName>
</protein>